<gene>
    <name evidence="2" type="ORF">GA0070564_103631</name>
</gene>
<dbReference type="Pfam" id="PF13577">
    <property type="entry name" value="SnoaL_4"/>
    <property type="match status" value="1"/>
</dbReference>
<evidence type="ECO:0000313" key="3">
    <source>
        <dbReference type="Proteomes" id="UP000199504"/>
    </source>
</evidence>
<dbReference type="InterPro" id="IPR032710">
    <property type="entry name" value="NTF2-like_dom_sf"/>
</dbReference>
<organism evidence="2 3">
    <name type="scientific">Micromonospora mirobrigensis</name>
    <dbReference type="NCBI Taxonomy" id="262898"/>
    <lineage>
        <taxon>Bacteria</taxon>
        <taxon>Bacillati</taxon>
        <taxon>Actinomycetota</taxon>
        <taxon>Actinomycetes</taxon>
        <taxon>Micromonosporales</taxon>
        <taxon>Micromonosporaceae</taxon>
        <taxon>Micromonospora</taxon>
    </lineage>
</organism>
<reference evidence="3" key="1">
    <citation type="submission" date="2016-06" db="EMBL/GenBank/DDBJ databases">
        <authorList>
            <person name="Varghese N."/>
            <person name="Submissions Spin"/>
        </authorList>
    </citation>
    <scope>NUCLEOTIDE SEQUENCE [LARGE SCALE GENOMIC DNA]</scope>
    <source>
        <strain evidence="3">DSM 44830</strain>
    </source>
</reference>
<evidence type="ECO:0000313" key="2">
    <source>
        <dbReference type="EMBL" id="SCF17128.1"/>
    </source>
</evidence>
<dbReference type="Gene3D" id="3.10.450.50">
    <property type="match status" value="1"/>
</dbReference>
<name>A0A1C4Y8T3_9ACTN</name>
<dbReference type="STRING" id="262898.GA0070564_103631"/>
<accession>A0A1C4Y8T3</accession>
<dbReference type="Proteomes" id="UP000199504">
    <property type="component" value="Unassembled WGS sequence"/>
</dbReference>
<dbReference type="EMBL" id="FMCX01000003">
    <property type="protein sequence ID" value="SCF17128.1"/>
    <property type="molecule type" value="Genomic_DNA"/>
</dbReference>
<dbReference type="RefSeq" id="WP_091608913.1">
    <property type="nucleotide sequence ID" value="NZ_FMCX01000003.1"/>
</dbReference>
<sequence>MSDERKIQEILARYVRATDRRDGRTQGALFTDDAVVQSLSKTGPDSYEPVAPPLVGGAAVAYAVDNYMAPHPEGGSSHHVTTDHIIEVDGDQAHMNAQFIVFRVQGAARPANGWPAGTFGAQGTVQPIESGYYDTDLRRIDGEWKIVGHRILLDLPYVVPGV</sequence>
<evidence type="ECO:0000259" key="1">
    <source>
        <dbReference type="Pfam" id="PF13577"/>
    </source>
</evidence>
<dbReference type="SUPFAM" id="SSF54427">
    <property type="entry name" value="NTF2-like"/>
    <property type="match status" value="1"/>
</dbReference>
<protein>
    <submittedName>
        <fullName evidence="2">SnoaL-like domain-containing protein</fullName>
    </submittedName>
</protein>
<dbReference type="InterPro" id="IPR037401">
    <property type="entry name" value="SnoaL-like"/>
</dbReference>
<dbReference type="OrthoDB" id="1492465at2"/>
<feature type="domain" description="SnoaL-like" evidence="1">
    <location>
        <begin position="2"/>
        <end position="147"/>
    </location>
</feature>
<dbReference type="AlphaFoldDB" id="A0A1C4Y8T3"/>
<proteinExistence type="predicted"/>
<keyword evidence="3" id="KW-1185">Reference proteome</keyword>